<protein>
    <submittedName>
        <fullName evidence="2">Nuclear transport factor 2 family protein</fullName>
    </submittedName>
</protein>
<dbReference type="SUPFAM" id="SSF54427">
    <property type="entry name" value="NTF2-like"/>
    <property type="match status" value="1"/>
</dbReference>
<dbReference type="Pfam" id="PF12680">
    <property type="entry name" value="SnoaL_2"/>
    <property type="match status" value="1"/>
</dbReference>
<gene>
    <name evidence="2" type="ORF">ACFSX3_24325</name>
</gene>
<sequence>MIEREQQIRHYFDTWINKDNSILSTIFDPNIVYTESYGPQYRGLDTLLLWFEDWNSRGTVLSWTIKQFIHQGHMTVVEWYFKCEYDAVTDAFDGVSLIEFNPENQIVCLKEFQSKIPHSYPYT</sequence>
<accession>A0ABW5FE88</accession>
<keyword evidence="3" id="KW-1185">Reference proteome</keyword>
<dbReference type="EMBL" id="JBHUKY010000054">
    <property type="protein sequence ID" value="MFD2413014.1"/>
    <property type="molecule type" value="Genomic_DNA"/>
</dbReference>
<evidence type="ECO:0000313" key="2">
    <source>
        <dbReference type="EMBL" id="MFD2413014.1"/>
    </source>
</evidence>
<reference evidence="3" key="1">
    <citation type="journal article" date="2019" name="Int. J. Syst. Evol. Microbiol.">
        <title>The Global Catalogue of Microorganisms (GCM) 10K type strain sequencing project: providing services to taxonomists for standard genome sequencing and annotation.</title>
        <authorList>
            <consortium name="The Broad Institute Genomics Platform"/>
            <consortium name="The Broad Institute Genome Sequencing Center for Infectious Disease"/>
            <person name="Wu L."/>
            <person name="Ma J."/>
        </authorList>
    </citation>
    <scope>NUCLEOTIDE SEQUENCE [LARGE SCALE GENOMIC DNA]</scope>
    <source>
        <strain evidence="3">CCM 8725</strain>
    </source>
</reference>
<comment type="caution">
    <text evidence="2">The sequence shown here is derived from an EMBL/GenBank/DDBJ whole genome shotgun (WGS) entry which is preliminary data.</text>
</comment>
<dbReference type="Gene3D" id="3.10.450.50">
    <property type="match status" value="1"/>
</dbReference>
<dbReference type="Proteomes" id="UP001597448">
    <property type="component" value="Unassembled WGS sequence"/>
</dbReference>
<name>A0ABW5FE88_9BACL</name>
<feature type="domain" description="SnoaL-like" evidence="1">
    <location>
        <begin position="8"/>
        <end position="107"/>
    </location>
</feature>
<proteinExistence type="predicted"/>
<evidence type="ECO:0000259" key="1">
    <source>
        <dbReference type="Pfam" id="PF12680"/>
    </source>
</evidence>
<dbReference type="InterPro" id="IPR032710">
    <property type="entry name" value="NTF2-like_dom_sf"/>
</dbReference>
<organism evidence="2 3">
    <name type="scientific">Paenibacillus rhizoplanae</name>
    <dbReference type="NCBI Taxonomy" id="1917181"/>
    <lineage>
        <taxon>Bacteria</taxon>
        <taxon>Bacillati</taxon>
        <taxon>Bacillota</taxon>
        <taxon>Bacilli</taxon>
        <taxon>Bacillales</taxon>
        <taxon>Paenibacillaceae</taxon>
        <taxon>Paenibacillus</taxon>
    </lineage>
</organism>
<evidence type="ECO:0000313" key="3">
    <source>
        <dbReference type="Proteomes" id="UP001597448"/>
    </source>
</evidence>
<dbReference type="InterPro" id="IPR037401">
    <property type="entry name" value="SnoaL-like"/>
</dbReference>
<dbReference type="RefSeq" id="WP_209989819.1">
    <property type="nucleotide sequence ID" value="NZ_JBHSVQ010000001.1"/>
</dbReference>